<dbReference type="Proteomes" id="UP000030700">
    <property type="component" value="Unassembled WGS sequence"/>
</dbReference>
<accession>A0A081BRB3</accession>
<evidence type="ECO:0000313" key="3">
    <source>
        <dbReference type="EMBL" id="GAK53944.1"/>
    </source>
</evidence>
<dbReference type="EMBL" id="DF820460">
    <property type="protein sequence ID" value="GAK53944.1"/>
    <property type="molecule type" value="Genomic_DNA"/>
</dbReference>
<evidence type="ECO:0000313" key="4">
    <source>
        <dbReference type="Proteomes" id="UP000030700"/>
    </source>
</evidence>
<reference evidence="3" key="1">
    <citation type="journal article" date="2015" name="PeerJ">
        <title>First genomic representation of candidate bacterial phylum KSB3 points to enhanced environmental sensing as a trigger of wastewater bulking.</title>
        <authorList>
            <person name="Sekiguchi Y."/>
            <person name="Ohashi A."/>
            <person name="Parks D.H."/>
            <person name="Yamauchi T."/>
            <person name="Tyson G.W."/>
            <person name="Hugenholtz P."/>
        </authorList>
    </citation>
    <scope>NUCLEOTIDE SEQUENCE [LARGE SCALE GENOMIC DNA]</scope>
</reference>
<dbReference type="HOGENOM" id="CLU_074541_1_0_0"/>
<dbReference type="STRING" id="1499966.U14_05221"/>
<organism evidence="3">
    <name type="scientific">Candidatus Moduliflexus flocculans</name>
    <dbReference type="NCBI Taxonomy" id="1499966"/>
    <lineage>
        <taxon>Bacteria</taxon>
        <taxon>Candidatus Moduliflexota</taxon>
        <taxon>Candidatus Moduliflexia</taxon>
        <taxon>Candidatus Moduliflexales</taxon>
        <taxon>Candidatus Moduliflexaceae</taxon>
    </lineage>
</organism>
<evidence type="ECO:0000256" key="1">
    <source>
        <dbReference type="ARBA" id="ARBA00023163"/>
    </source>
</evidence>
<feature type="domain" description="HTH HARE-type" evidence="2">
    <location>
        <begin position="3"/>
        <end position="80"/>
    </location>
</feature>
<keyword evidence="4" id="KW-1185">Reference proteome</keyword>
<sequence>MAYTILDFAEEVLSQSSIPLTFQEIWNRGVAAQFDQKLALTGKTPWATLGSRLYVDVRDNPKSRFSKEGKNPAKFFLAKRKEELAELKIQPNNNHGWKSPQGVADFLERDLHPLLTYFAYANPSFSRGRTIYTKTIYHEKSKKHGYNEWLHPDLVGFYLPLDDWEPILIEFNKLSANKVLKLFSFELKKSLNKSNYRESYFQAVSNSSWANEGYLAVADIAQDDDLFAELERLTMSFGIGVIHLNLEDFDSSSVLFPAKVRIDLDWETMNKLCEQNDDFLRFIQDVKIDFGSAKIHKSEYDRIIDDPLAYIRKILFKGQK</sequence>
<dbReference type="Pfam" id="PF05066">
    <property type="entry name" value="HARE-HTH"/>
    <property type="match status" value="1"/>
</dbReference>
<dbReference type="PROSITE" id="PS51913">
    <property type="entry name" value="HTH_HARE"/>
    <property type="match status" value="1"/>
</dbReference>
<dbReference type="InterPro" id="IPR007759">
    <property type="entry name" value="Asxl_HARE-HTH"/>
</dbReference>
<protein>
    <recommendedName>
        <fullName evidence="2">HTH HARE-type domain-containing protein</fullName>
    </recommendedName>
</protein>
<dbReference type="AlphaFoldDB" id="A0A081BRB3"/>
<gene>
    <name evidence="3" type="ORF">U14_05221</name>
</gene>
<name>A0A081BRB3_9BACT</name>
<keyword evidence="1" id="KW-0804">Transcription</keyword>
<proteinExistence type="predicted"/>
<dbReference type="GO" id="GO:0006355">
    <property type="term" value="P:regulation of DNA-templated transcription"/>
    <property type="evidence" value="ECO:0007669"/>
    <property type="project" value="InterPro"/>
</dbReference>
<evidence type="ECO:0000259" key="2">
    <source>
        <dbReference type="PROSITE" id="PS51913"/>
    </source>
</evidence>